<protein>
    <submittedName>
        <fullName evidence="2">Uncharacterized protein</fullName>
    </submittedName>
</protein>
<name>A0A7S4VSA8_9STRA</name>
<dbReference type="Pfam" id="PF10217">
    <property type="entry name" value="DUF2039"/>
    <property type="match status" value="1"/>
</dbReference>
<evidence type="ECO:0000313" key="2">
    <source>
        <dbReference type="EMBL" id="CAE4615734.1"/>
    </source>
</evidence>
<gene>
    <name evidence="2" type="ORF">DBRI00130_LOCUS19375</name>
</gene>
<proteinExistence type="predicted"/>
<dbReference type="PANTHER" id="PTHR22876">
    <property type="entry name" value="ZGC:101016"/>
    <property type="match status" value="1"/>
</dbReference>
<dbReference type="AlphaFoldDB" id="A0A7S4VSA8"/>
<dbReference type="EMBL" id="HBNS01024588">
    <property type="protein sequence ID" value="CAE4615734.1"/>
    <property type="molecule type" value="Transcribed_RNA"/>
</dbReference>
<organism evidence="2">
    <name type="scientific">Ditylum brightwellii</name>
    <dbReference type="NCBI Taxonomy" id="49249"/>
    <lineage>
        <taxon>Eukaryota</taxon>
        <taxon>Sar</taxon>
        <taxon>Stramenopiles</taxon>
        <taxon>Ochrophyta</taxon>
        <taxon>Bacillariophyta</taxon>
        <taxon>Mediophyceae</taxon>
        <taxon>Lithodesmiophycidae</taxon>
        <taxon>Lithodesmiales</taxon>
        <taxon>Lithodesmiaceae</taxon>
        <taxon>Ditylum</taxon>
    </lineage>
</organism>
<accession>A0A7S4VSA8</accession>
<sequence>MPQNNPNQKKKKKGHAPAHQNKYAFKHNPKSKLTEKILSSPNEGVCKKCHDKIEWRKKYRKYKPLKQPSTCNVCRKRNVKAAYHTICNDCTLVVGEKLSSSKTTDVVKEKIENLKIEGEEPVKDENEEGGETTADKTQNNTSEEKKTKTTTAPTTRKIRACAICATEPAMKNDINDEDNNSTYDA</sequence>
<feature type="region of interest" description="Disordered" evidence="1">
    <location>
        <begin position="1"/>
        <end position="31"/>
    </location>
</feature>
<feature type="region of interest" description="Disordered" evidence="1">
    <location>
        <begin position="113"/>
        <end position="154"/>
    </location>
</feature>
<dbReference type="InterPro" id="IPR019351">
    <property type="entry name" value="DUF2039"/>
</dbReference>
<evidence type="ECO:0000256" key="1">
    <source>
        <dbReference type="SAM" id="MobiDB-lite"/>
    </source>
</evidence>
<reference evidence="2" key="1">
    <citation type="submission" date="2021-01" db="EMBL/GenBank/DDBJ databases">
        <authorList>
            <person name="Corre E."/>
            <person name="Pelletier E."/>
            <person name="Niang G."/>
            <person name="Scheremetjew M."/>
            <person name="Finn R."/>
            <person name="Kale V."/>
            <person name="Holt S."/>
            <person name="Cochrane G."/>
            <person name="Meng A."/>
            <person name="Brown T."/>
            <person name="Cohen L."/>
        </authorList>
    </citation>
    <scope>NUCLEOTIDE SEQUENCE</scope>
    <source>
        <strain evidence="2">GSO104</strain>
    </source>
</reference>
<feature type="compositionally biased region" description="Basic and acidic residues" evidence="1">
    <location>
        <begin position="113"/>
        <end position="124"/>
    </location>
</feature>
<dbReference type="PANTHER" id="PTHR22876:SF5">
    <property type="entry name" value="CHROMOSOME 9 OPEN READING FRAME 85"/>
    <property type="match status" value="1"/>
</dbReference>